<comment type="caution">
    <text evidence="1">The sequence shown here is derived from an EMBL/GenBank/DDBJ whole genome shotgun (WGS) entry which is preliminary data.</text>
</comment>
<keyword evidence="2" id="KW-1185">Reference proteome</keyword>
<sequence length="107" mass="12375">MQVRLFHRLSLSQQIQICKSLPESEKARLFRRRLLQRIRSRNPHLHSILDPSIIGPAQILLSILSLSCTFFWIPKNVTGQTNAAHDPEDPNLLQLQTLDLLFSFFSL</sequence>
<dbReference type="Proteomes" id="UP000694240">
    <property type="component" value="Chromosome 9"/>
</dbReference>
<organism evidence="1 2">
    <name type="scientific">Arabidopsis thaliana x Arabidopsis arenosa</name>
    <dbReference type="NCBI Taxonomy" id="1240361"/>
    <lineage>
        <taxon>Eukaryota</taxon>
        <taxon>Viridiplantae</taxon>
        <taxon>Streptophyta</taxon>
        <taxon>Embryophyta</taxon>
        <taxon>Tracheophyta</taxon>
        <taxon>Spermatophyta</taxon>
        <taxon>Magnoliopsida</taxon>
        <taxon>eudicotyledons</taxon>
        <taxon>Gunneridae</taxon>
        <taxon>Pentapetalae</taxon>
        <taxon>rosids</taxon>
        <taxon>malvids</taxon>
        <taxon>Brassicales</taxon>
        <taxon>Brassicaceae</taxon>
        <taxon>Camelineae</taxon>
        <taxon>Arabidopsis</taxon>
    </lineage>
</organism>
<name>A0A8T2AA29_9BRAS</name>
<evidence type="ECO:0000313" key="2">
    <source>
        <dbReference type="Proteomes" id="UP000694240"/>
    </source>
</evidence>
<dbReference type="AlphaFoldDB" id="A0A8T2AA29"/>
<proteinExistence type="predicted"/>
<protein>
    <submittedName>
        <fullName evidence="1">Uncharacterized protein</fullName>
    </submittedName>
</protein>
<dbReference type="EMBL" id="JAEFBK010000009">
    <property type="protein sequence ID" value="KAG7570373.1"/>
    <property type="molecule type" value="Genomic_DNA"/>
</dbReference>
<reference evidence="1 2" key="1">
    <citation type="submission" date="2020-12" db="EMBL/GenBank/DDBJ databases">
        <title>Concerted genomic and epigenomic changes stabilize Arabidopsis allopolyploids.</title>
        <authorList>
            <person name="Chen Z."/>
        </authorList>
    </citation>
    <scope>NUCLEOTIDE SEQUENCE [LARGE SCALE GENOMIC DNA]</scope>
    <source>
        <strain evidence="1">Allo738</strain>
        <tissue evidence="1">Leaf</tissue>
    </source>
</reference>
<gene>
    <name evidence="1" type="ORF">ISN45_Aa04g029760</name>
</gene>
<evidence type="ECO:0000313" key="1">
    <source>
        <dbReference type="EMBL" id="KAG7570373.1"/>
    </source>
</evidence>
<accession>A0A8T2AA29</accession>